<feature type="transmembrane region" description="Helical" evidence="9">
    <location>
        <begin position="6"/>
        <end position="23"/>
    </location>
</feature>
<evidence type="ECO:0000256" key="2">
    <source>
        <dbReference type="ARBA" id="ARBA00022448"/>
    </source>
</evidence>
<dbReference type="Gene3D" id="1.20.1530.20">
    <property type="match status" value="1"/>
</dbReference>
<feature type="transmembrane region" description="Helical" evidence="9">
    <location>
        <begin position="271"/>
        <end position="289"/>
    </location>
</feature>
<sequence>MSDPLLSLVSVGLLSIACQYLAYKIRLPAILPLLIVGIVVGPVFGVLNADSLFGDLLFPVVSLSVAIILFEGSLTLKFSDIAGHGNMVRNLCSIGVVVTWIVAATAAHYSLDLSWQLSFLFGAIVTVTGPTVIVPMLRTVRPKTNLANILRWEGIVIDPIGALLAVLVFEFIVASQETAITHTLIAFGKTVGIGSVLGLAAGYLLGLSIRKEWIPHYLLNTAVLTIILGVFAASNYVAHESGLLAVTIAGMVLANMKDVDVEDILEFKETLSVLLISGLFILLATRLNLQSVIDVGWGSVVVLAAIMFVARPLSVMASSIGTGLKLNELALLSWIAPRGIVAAAVSALFSLKLEEIGYEGAGIIVPIVFMVIIATVVVQSLTSRTVASLLKVRAPAPTGYLIFGGSKFNRALACEMLNQKLDVTIADTNWDAIREARMMDIPVYFGNPMSDHAARHLDLNTFGTVLIMSPYKQLNPLIAYHFEYTMGKDKVWALTNNEQSTRPSHQVSEQYAKKLTLFDEGVTYGYLASAIARESQVKTTRLSEEFSYEQYIKQYGERATPLIAINAEGKSYTFINGNSIEPKAGWRLISLIEPERDEGTTESANKGHHIES</sequence>
<keyword evidence="4" id="KW-1003">Cell membrane</keyword>
<feature type="transmembrane region" description="Helical" evidence="9">
    <location>
        <begin position="184"/>
        <end position="205"/>
    </location>
</feature>
<evidence type="ECO:0000313" key="12">
    <source>
        <dbReference type="EMBL" id="PRO69700.1"/>
    </source>
</evidence>
<evidence type="ECO:0000256" key="4">
    <source>
        <dbReference type="ARBA" id="ARBA00022475"/>
    </source>
</evidence>
<organism evidence="12 13">
    <name type="scientific">Alteromonas gracilis</name>
    <dbReference type="NCBI Taxonomy" id="1479524"/>
    <lineage>
        <taxon>Bacteria</taxon>
        <taxon>Pseudomonadati</taxon>
        <taxon>Pseudomonadota</taxon>
        <taxon>Gammaproteobacteria</taxon>
        <taxon>Alteromonadales</taxon>
        <taxon>Alteromonadaceae</taxon>
        <taxon>Alteromonas/Salinimonas group</taxon>
        <taxon>Alteromonas</taxon>
    </lineage>
</organism>
<keyword evidence="8 9" id="KW-0472">Membrane</keyword>
<feature type="domain" description="RCK N-terminal" evidence="11">
    <location>
        <begin position="400"/>
        <end position="500"/>
    </location>
</feature>
<dbReference type="PANTHER" id="PTHR32507:SF0">
    <property type="entry name" value="NA(+)_H(+) ANTIPORTER 2-RELATED"/>
    <property type="match status" value="1"/>
</dbReference>
<feature type="transmembrane region" description="Helical" evidence="9">
    <location>
        <begin position="329"/>
        <end position="349"/>
    </location>
</feature>
<keyword evidence="3" id="KW-0050">Antiport</keyword>
<dbReference type="InterPro" id="IPR036291">
    <property type="entry name" value="NAD(P)-bd_dom_sf"/>
</dbReference>
<gene>
    <name evidence="12" type="ORF">C6Y39_06985</name>
</gene>
<proteinExistence type="predicted"/>
<evidence type="ECO:0000256" key="5">
    <source>
        <dbReference type="ARBA" id="ARBA00022692"/>
    </source>
</evidence>
<evidence type="ECO:0000256" key="9">
    <source>
        <dbReference type="SAM" id="Phobius"/>
    </source>
</evidence>
<dbReference type="Pfam" id="PF02254">
    <property type="entry name" value="TrkA_N"/>
    <property type="match status" value="1"/>
</dbReference>
<reference evidence="13" key="1">
    <citation type="journal article" date="2020" name="Int. J. Syst. Evol. Microbiol.">
        <title>Alteromonas alba sp. nov., a marine bacterium isolated from the seawater of the West Pacific Ocean.</title>
        <authorList>
            <person name="Sun C."/>
            <person name="Wu Y.-H."/>
            <person name="Xamxidin M."/>
            <person name="Cheng H."/>
            <person name="Xu X.-W."/>
        </authorList>
    </citation>
    <scope>NUCLEOTIDE SEQUENCE [LARGE SCALE GENOMIC DNA]</scope>
    <source>
        <strain evidence="13">9a2</strain>
    </source>
</reference>
<feature type="transmembrane region" description="Helical" evidence="9">
    <location>
        <begin position="30"/>
        <end position="50"/>
    </location>
</feature>
<feature type="transmembrane region" description="Helical" evidence="9">
    <location>
        <begin position="295"/>
        <end position="317"/>
    </location>
</feature>
<accession>A0ABX5CQL4</accession>
<dbReference type="Pfam" id="PF00999">
    <property type="entry name" value="Na_H_Exchanger"/>
    <property type="match status" value="1"/>
</dbReference>
<dbReference type="PANTHER" id="PTHR32507">
    <property type="entry name" value="NA(+)/H(+) ANTIPORTER 1"/>
    <property type="match status" value="1"/>
</dbReference>
<dbReference type="InterPro" id="IPR003148">
    <property type="entry name" value="RCK_N"/>
</dbReference>
<feature type="transmembrane region" description="Helical" evidence="9">
    <location>
        <begin position="149"/>
        <end position="172"/>
    </location>
</feature>
<evidence type="ECO:0000256" key="6">
    <source>
        <dbReference type="ARBA" id="ARBA00022989"/>
    </source>
</evidence>
<evidence type="ECO:0000256" key="8">
    <source>
        <dbReference type="ARBA" id="ARBA00023136"/>
    </source>
</evidence>
<feature type="domain" description="Cation/H+ exchanger transmembrane" evidence="10">
    <location>
        <begin position="16"/>
        <end position="385"/>
    </location>
</feature>
<evidence type="ECO:0000259" key="10">
    <source>
        <dbReference type="Pfam" id="PF00999"/>
    </source>
</evidence>
<dbReference type="RefSeq" id="WP_105930580.1">
    <property type="nucleotide sequence ID" value="NZ_PVNO01000023.1"/>
</dbReference>
<evidence type="ECO:0000313" key="13">
    <source>
        <dbReference type="Proteomes" id="UP000239539"/>
    </source>
</evidence>
<protein>
    <submittedName>
        <fullName evidence="12">Sodium:proton exchanger</fullName>
    </submittedName>
</protein>
<dbReference type="SUPFAM" id="SSF51735">
    <property type="entry name" value="NAD(P)-binding Rossmann-fold domains"/>
    <property type="match status" value="1"/>
</dbReference>
<dbReference type="EMBL" id="PVNO01000023">
    <property type="protein sequence ID" value="PRO69700.1"/>
    <property type="molecule type" value="Genomic_DNA"/>
</dbReference>
<feature type="transmembrane region" description="Helical" evidence="9">
    <location>
        <begin position="88"/>
        <end position="111"/>
    </location>
</feature>
<evidence type="ECO:0000256" key="7">
    <source>
        <dbReference type="ARBA" id="ARBA00023065"/>
    </source>
</evidence>
<keyword evidence="6 9" id="KW-1133">Transmembrane helix</keyword>
<comment type="caution">
    <text evidence="12">The sequence shown here is derived from an EMBL/GenBank/DDBJ whole genome shotgun (WGS) entry which is preliminary data.</text>
</comment>
<comment type="subcellular location">
    <subcellularLocation>
        <location evidence="1">Cell membrane</location>
        <topology evidence="1">Multi-pass membrane protein</topology>
    </subcellularLocation>
</comment>
<dbReference type="Gene3D" id="3.40.50.720">
    <property type="entry name" value="NAD(P)-binding Rossmann-like Domain"/>
    <property type="match status" value="1"/>
</dbReference>
<feature type="transmembrane region" description="Helical" evidence="9">
    <location>
        <begin position="117"/>
        <end position="137"/>
    </location>
</feature>
<keyword evidence="2" id="KW-0813">Transport</keyword>
<keyword evidence="7" id="KW-0406">Ion transport</keyword>
<dbReference type="Proteomes" id="UP000239539">
    <property type="component" value="Unassembled WGS sequence"/>
</dbReference>
<feature type="transmembrane region" description="Helical" evidence="9">
    <location>
        <begin position="361"/>
        <end position="381"/>
    </location>
</feature>
<evidence type="ECO:0000256" key="1">
    <source>
        <dbReference type="ARBA" id="ARBA00004651"/>
    </source>
</evidence>
<feature type="transmembrane region" description="Helical" evidence="9">
    <location>
        <begin position="217"/>
        <end position="236"/>
    </location>
</feature>
<keyword evidence="5 9" id="KW-0812">Transmembrane</keyword>
<dbReference type="InterPro" id="IPR038770">
    <property type="entry name" value="Na+/solute_symporter_sf"/>
</dbReference>
<evidence type="ECO:0000259" key="11">
    <source>
        <dbReference type="Pfam" id="PF02254"/>
    </source>
</evidence>
<keyword evidence="13" id="KW-1185">Reference proteome</keyword>
<feature type="transmembrane region" description="Helical" evidence="9">
    <location>
        <begin position="56"/>
        <end position="76"/>
    </location>
</feature>
<dbReference type="InterPro" id="IPR006153">
    <property type="entry name" value="Cation/H_exchanger_TM"/>
</dbReference>
<evidence type="ECO:0000256" key="3">
    <source>
        <dbReference type="ARBA" id="ARBA00022449"/>
    </source>
</evidence>
<name>A0ABX5CQL4_9ALTE</name>